<accession>A0A9X3MUH6</accession>
<feature type="transmembrane region" description="Helical" evidence="8">
    <location>
        <begin position="321"/>
        <end position="354"/>
    </location>
</feature>
<proteinExistence type="inferred from homology"/>
<dbReference type="PANTHER" id="PTHR21716:SF53">
    <property type="entry name" value="PERMEASE PERM-RELATED"/>
    <property type="match status" value="1"/>
</dbReference>
<keyword evidence="10" id="KW-1185">Reference proteome</keyword>
<gene>
    <name evidence="9" type="ORF">OM076_20905</name>
</gene>
<feature type="transmembrane region" description="Helical" evidence="8">
    <location>
        <begin position="53"/>
        <end position="73"/>
    </location>
</feature>
<evidence type="ECO:0000256" key="5">
    <source>
        <dbReference type="ARBA" id="ARBA00022692"/>
    </source>
</evidence>
<evidence type="ECO:0000256" key="7">
    <source>
        <dbReference type="ARBA" id="ARBA00023136"/>
    </source>
</evidence>
<organism evidence="9 10">
    <name type="scientific">Solirubrobacter ginsenosidimutans</name>
    <dbReference type="NCBI Taxonomy" id="490573"/>
    <lineage>
        <taxon>Bacteria</taxon>
        <taxon>Bacillati</taxon>
        <taxon>Actinomycetota</taxon>
        <taxon>Thermoleophilia</taxon>
        <taxon>Solirubrobacterales</taxon>
        <taxon>Solirubrobacteraceae</taxon>
        <taxon>Solirubrobacter</taxon>
    </lineage>
</organism>
<evidence type="ECO:0000256" key="4">
    <source>
        <dbReference type="ARBA" id="ARBA00022475"/>
    </source>
</evidence>
<evidence type="ECO:0000256" key="6">
    <source>
        <dbReference type="ARBA" id="ARBA00022989"/>
    </source>
</evidence>
<comment type="subcellular location">
    <subcellularLocation>
        <location evidence="1">Cell membrane</location>
        <topology evidence="1">Multi-pass membrane protein</topology>
    </subcellularLocation>
</comment>
<comment type="caution">
    <text evidence="9">The sequence shown here is derived from an EMBL/GenBank/DDBJ whole genome shotgun (WGS) entry which is preliminary data.</text>
</comment>
<dbReference type="GO" id="GO:0005886">
    <property type="term" value="C:plasma membrane"/>
    <property type="evidence" value="ECO:0007669"/>
    <property type="project" value="UniProtKB-SubCell"/>
</dbReference>
<name>A0A9X3MUH6_9ACTN</name>
<dbReference type="RefSeq" id="WP_270041982.1">
    <property type="nucleotide sequence ID" value="NZ_JAPDOD010000020.1"/>
</dbReference>
<feature type="transmembrane region" description="Helical" evidence="8">
    <location>
        <begin position="80"/>
        <end position="102"/>
    </location>
</feature>
<feature type="transmembrane region" description="Helical" evidence="8">
    <location>
        <begin position="267"/>
        <end position="300"/>
    </location>
</feature>
<evidence type="ECO:0000313" key="10">
    <source>
        <dbReference type="Proteomes" id="UP001149140"/>
    </source>
</evidence>
<evidence type="ECO:0000256" key="1">
    <source>
        <dbReference type="ARBA" id="ARBA00004651"/>
    </source>
</evidence>
<feature type="transmembrane region" description="Helical" evidence="8">
    <location>
        <begin position="175"/>
        <end position="196"/>
    </location>
</feature>
<keyword evidence="4" id="KW-1003">Cell membrane</keyword>
<sequence length="387" mass="41767">MGVPLDPRNRRDAEPPTIQVIPAFSPRIIVRTLVIFVSFAISLYLVYLLRKPIGWVLIATFLAVALSGPVNVLNQWMRRGFAITIVYFCLLLIPIGIGALIIPPLVTQGNNLIQNLPRYAQDVQDYTNKNERLRKIEADYNITEKLQQQADKLPARVGDAANVLGNIGLGLVNSLFALFTILVLTAFLLGSGAGWVNRMLELRPPEHSTRIRTALDHMGKAVGAYVGGVLAQATLAAVLAYIVLAILGVPFAGALAIVIFFSDLVPLVGATIGAVLVGVVTVFGDFPTATIIWVIYSIAYQQIENTLIQPQIQKRAVNVHPFIVLVAVLFGSTLLGVIGALVAIPVAASVQIAIREWWDFRHDQTMNDIIAPAGPTAADTPPPAPAV</sequence>
<dbReference type="PANTHER" id="PTHR21716">
    <property type="entry name" value="TRANSMEMBRANE PROTEIN"/>
    <property type="match status" value="1"/>
</dbReference>
<dbReference type="InterPro" id="IPR002549">
    <property type="entry name" value="AI-2E-like"/>
</dbReference>
<reference evidence="9" key="1">
    <citation type="submission" date="2022-10" db="EMBL/GenBank/DDBJ databases">
        <title>The WGS of Solirubrobacter ginsenosidimutans DSM 21036.</title>
        <authorList>
            <person name="Jiang Z."/>
        </authorList>
    </citation>
    <scope>NUCLEOTIDE SEQUENCE</scope>
    <source>
        <strain evidence="9">DSM 21036</strain>
    </source>
</reference>
<protein>
    <submittedName>
        <fullName evidence="9">AI-2E family transporter</fullName>
    </submittedName>
</protein>
<dbReference type="Proteomes" id="UP001149140">
    <property type="component" value="Unassembled WGS sequence"/>
</dbReference>
<dbReference type="AlphaFoldDB" id="A0A9X3MUH6"/>
<evidence type="ECO:0000256" key="2">
    <source>
        <dbReference type="ARBA" id="ARBA00009773"/>
    </source>
</evidence>
<dbReference type="GO" id="GO:0055085">
    <property type="term" value="P:transmembrane transport"/>
    <property type="evidence" value="ECO:0007669"/>
    <property type="project" value="TreeGrafter"/>
</dbReference>
<keyword evidence="6 8" id="KW-1133">Transmembrane helix</keyword>
<feature type="transmembrane region" description="Helical" evidence="8">
    <location>
        <begin position="28"/>
        <end position="47"/>
    </location>
</feature>
<dbReference type="EMBL" id="JAPDOD010000020">
    <property type="protein sequence ID" value="MDA0162745.1"/>
    <property type="molecule type" value="Genomic_DNA"/>
</dbReference>
<keyword evidence="3" id="KW-0813">Transport</keyword>
<keyword evidence="5 8" id="KW-0812">Transmembrane</keyword>
<evidence type="ECO:0000313" key="9">
    <source>
        <dbReference type="EMBL" id="MDA0162745.1"/>
    </source>
</evidence>
<evidence type="ECO:0000256" key="8">
    <source>
        <dbReference type="SAM" id="Phobius"/>
    </source>
</evidence>
<feature type="transmembrane region" description="Helical" evidence="8">
    <location>
        <begin position="238"/>
        <end position="261"/>
    </location>
</feature>
<comment type="similarity">
    <text evidence="2">Belongs to the autoinducer-2 exporter (AI-2E) (TC 2.A.86) family.</text>
</comment>
<evidence type="ECO:0000256" key="3">
    <source>
        <dbReference type="ARBA" id="ARBA00022448"/>
    </source>
</evidence>
<keyword evidence="7 8" id="KW-0472">Membrane</keyword>
<dbReference type="Pfam" id="PF01594">
    <property type="entry name" value="AI-2E_transport"/>
    <property type="match status" value="1"/>
</dbReference>